<comment type="caution">
    <text evidence="2">The sequence shown here is derived from an EMBL/GenBank/DDBJ whole genome shotgun (WGS) entry which is preliminary data.</text>
</comment>
<accession>A0AAN8WLH0</accession>
<proteinExistence type="predicted"/>
<protein>
    <submittedName>
        <fullName evidence="2">Uncharacterized protein</fullName>
    </submittedName>
</protein>
<gene>
    <name evidence="2" type="ORF">SK128_023858</name>
</gene>
<feature type="chain" id="PRO_5042935052" evidence="1">
    <location>
        <begin position="20"/>
        <end position="204"/>
    </location>
</feature>
<keyword evidence="1" id="KW-0732">Signal</keyword>
<keyword evidence="3" id="KW-1185">Reference proteome</keyword>
<evidence type="ECO:0000256" key="1">
    <source>
        <dbReference type="SAM" id="SignalP"/>
    </source>
</evidence>
<dbReference type="Proteomes" id="UP001381693">
    <property type="component" value="Unassembled WGS sequence"/>
</dbReference>
<dbReference type="EMBL" id="JAXCGZ010017299">
    <property type="protein sequence ID" value="KAK7068337.1"/>
    <property type="molecule type" value="Genomic_DNA"/>
</dbReference>
<evidence type="ECO:0000313" key="2">
    <source>
        <dbReference type="EMBL" id="KAK7068337.1"/>
    </source>
</evidence>
<sequence>MRYWVTFLLLALIIAFTSGFQKRESAEEPGVDLAEEVVKVDGEEEAEESTGPLIRVRRDSPRKIVRVYHVRRNKKGATHYRFRHNKFRKNRPRGRRSNEESEIVIGNPVIIDDSPFNNDTDSFFQNTSIDSARSENQTDIDLESEFNKKQFHFNFLKHTKRSAEGDLPDDRRSEEKTESQVAQNLISFSCTIMSINLQKDRLMP</sequence>
<reference evidence="2 3" key="1">
    <citation type="submission" date="2023-11" db="EMBL/GenBank/DDBJ databases">
        <title>Halocaridina rubra genome assembly.</title>
        <authorList>
            <person name="Smith C."/>
        </authorList>
    </citation>
    <scope>NUCLEOTIDE SEQUENCE [LARGE SCALE GENOMIC DNA]</scope>
    <source>
        <strain evidence="2">EP-1</strain>
        <tissue evidence="2">Whole</tissue>
    </source>
</reference>
<feature type="signal peptide" evidence="1">
    <location>
        <begin position="1"/>
        <end position="19"/>
    </location>
</feature>
<organism evidence="2 3">
    <name type="scientific">Halocaridina rubra</name>
    <name type="common">Hawaiian red shrimp</name>
    <dbReference type="NCBI Taxonomy" id="373956"/>
    <lineage>
        <taxon>Eukaryota</taxon>
        <taxon>Metazoa</taxon>
        <taxon>Ecdysozoa</taxon>
        <taxon>Arthropoda</taxon>
        <taxon>Crustacea</taxon>
        <taxon>Multicrustacea</taxon>
        <taxon>Malacostraca</taxon>
        <taxon>Eumalacostraca</taxon>
        <taxon>Eucarida</taxon>
        <taxon>Decapoda</taxon>
        <taxon>Pleocyemata</taxon>
        <taxon>Caridea</taxon>
        <taxon>Atyoidea</taxon>
        <taxon>Atyidae</taxon>
        <taxon>Halocaridina</taxon>
    </lineage>
</organism>
<evidence type="ECO:0000313" key="3">
    <source>
        <dbReference type="Proteomes" id="UP001381693"/>
    </source>
</evidence>
<dbReference type="AlphaFoldDB" id="A0AAN8WLH0"/>
<name>A0AAN8WLH0_HALRR</name>